<protein>
    <recommendedName>
        <fullName evidence="8">MAPEG family protein</fullName>
    </recommendedName>
</protein>
<keyword evidence="3 5" id="KW-1133">Transmembrane helix</keyword>
<comment type="subcellular location">
    <subcellularLocation>
        <location evidence="1">Membrane</location>
    </subcellularLocation>
</comment>
<feature type="transmembrane region" description="Helical" evidence="5">
    <location>
        <begin position="119"/>
        <end position="140"/>
    </location>
</feature>
<name>W0ACW2_9SPHN</name>
<keyword evidence="2 5" id="KW-0812">Transmembrane</keyword>
<gene>
    <name evidence="6" type="ORF">NX02_20515</name>
</gene>
<proteinExistence type="predicted"/>
<dbReference type="PATRIC" id="fig|1123269.5.peg.4008"/>
<dbReference type="EMBL" id="CP006644">
    <property type="protein sequence ID" value="AHE55744.1"/>
    <property type="molecule type" value="Genomic_DNA"/>
</dbReference>
<evidence type="ECO:0008006" key="8">
    <source>
        <dbReference type="Google" id="ProtNLM"/>
    </source>
</evidence>
<evidence type="ECO:0000256" key="5">
    <source>
        <dbReference type="SAM" id="Phobius"/>
    </source>
</evidence>
<dbReference type="eggNOG" id="COG5331">
    <property type="taxonomic scope" value="Bacteria"/>
</dbReference>
<dbReference type="Proteomes" id="UP000018851">
    <property type="component" value="Chromosome"/>
</dbReference>
<dbReference type="InterPro" id="IPR023352">
    <property type="entry name" value="MAPEG-like_dom_sf"/>
</dbReference>
<evidence type="ECO:0000256" key="4">
    <source>
        <dbReference type="ARBA" id="ARBA00023136"/>
    </source>
</evidence>
<dbReference type="GO" id="GO:0016020">
    <property type="term" value="C:membrane"/>
    <property type="evidence" value="ECO:0007669"/>
    <property type="project" value="UniProtKB-SubCell"/>
</dbReference>
<keyword evidence="7" id="KW-1185">Reference proteome</keyword>
<feature type="transmembrane region" description="Helical" evidence="5">
    <location>
        <begin position="6"/>
        <end position="25"/>
    </location>
</feature>
<dbReference type="Pfam" id="PF01124">
    <property type="entry name" value="MAPEG"/>
    <property type="match status" value="1"/>
</dbReference>
<accession>W0ACW2</accession>
<dbReference type="SUPFAM" id="SSF161084">
    <property type="entry name" value="MAPEG domain-like"/>
    <property type="match status" value="1"/>
</dbReference>
<reference evidence="6 7" key="1">
    <citation type="submission" date="2013-07" db="EMBL/GenBank/DDBJ databases">
        <title>Completed genome of Sphingomonas sanxanigenens NX02.</title>
        <authorList>
            <person name="Ma T."/>
            <person name="Huang H."/>
            <person name="Wu M."/>
            <person name="Li X."/>
            <person name="Li G."/>
        </authorList>
    </citation>
    <scope>NUCLEOTIDE SEQUENCE [LARGE SCALE GENOMIC DNA]</scope>
    <source>
        <strain evidence="6 7">NX02</strain>
    </source>
</reference>
<dbReference type="KEGG" id="ssan:NX02_20515"/>
<dbReference type="OrthoDB" id="5516290at2"/>
<keyword evidence="4 5" id="KW-0472">Membrane</keyword>
<feature type="transmembrane region" description="Helical" evidence="5">
    <location>
        <begin position="70"/>
        <end position="99"/>
    </location>
</feature>
<evidence type="ECO:0000313" key="6">
    <source>
        <dbReference type="EMBL" id="AHE55744.1"/>
    </source>
</evidence>
<dbReference type="RefSeq" id="WP_025293903.1">
    <property type="nucleotide sequence ID" value="NZ_CP006644.1"/>
</dbReference>
<evidence type="ECO:0000256" key="2">
    <source>
        <dbReference type="ARBA" id="ARBA00022692"/>
    </source>
</evidence>
<evidence type="ECO:0000313" key="7">
    <source>
        <dbReference type="Proteomes" id="UP000018851"/>
    </source>
</evidence>
<sequence>MAAFSIVWPTIALVALTWAVWFRMYQKRIAHLRANPPTEDQFRTGAAALRYFQPVEMPANNLANLFEMPVLYFALVPLLLTTGHATVAQTILACLYVVFRALHSWEHVGINRVMTRFRWYLMSCAVLMAMWIGFTIDFAVAHLDALTG</sequence>
<evidence type="ECO:0000256" key="3">
    <source>
        <dbReference type="ARBA" id="ARBA00022989"/>
    </source>
</evidence>
<evidence type="ECO:0000256" key="1">
    <source>
        <dbReference type="ARBA" id="ARBA00004370"/>
    </source>
</evidence>
<dbReference type="STRING" id="1123269.NX02_20515"/>
<dbReference type="Gene3D" id="1.20.120.550">
    <property type="entry name" value="Membrane associated eicosanoid/glutathione metabolism-like domain"/>
    <property type="match status" value="1"/>
</dbReference>
<dbReference type="AlphaFoldDB" id="W0ACW2"/>
<dbReference type="HOGENOM" id="CLU_129387_1_0_5"/>
<organism evidence="6 7">
    <name type="scientific">Sphingomonas sanxanigenens DSM 19645 = NX02</name>
    <dbReference type="NCBI Taxonomy" id="1123269"/>
    <lineage>
        <taxon>Bacteria</taxon>
        <taxon>Pseudomonadati</taxon>
        <taxon>Pseudomonadota</taxon>
        <taxon>Alphaproteobacteria</taxon>
        <taxon>Sphingomonadales</taxon>
        <taxon>Sphingomonadaceae</taxon>
        <taxon>Sphingomonas</taxon>
    </lineage>
</organism>
<dbReference type="InterPro" id="IPR001129">
    <property type="entry name" value="Membr-assoc_MAPEG"/>
</dbReference>